<evidence type="ECO:0000256" key="9">
    <source>
        <dbReference type="ARBA" id="ARBA00023125"/>
    </source>
</evidence>
<keyword evidence="6 13" id="KW-0235">DNA replication</keyword>
<dbReference type="Pfam" id="PF22619">
    <property type="entry name" value="DNA_polI_exo1"/>
    <property type="match status" value="1"/>
</dbReference>
<dbReference type="InterPro" id="IPR002421">
    <property type="entry name" value="5-3_exonuclease"/>
</dbReference>
<dbReference type="SUPFAM" id="SSF88723">
    <property type="entry name" value="PIN domain-like"/>
    <property type="match status" value="1"/>
</dbReference>
<reference evidence="17" key="1">
    <citation type="submission" date="2017-04" db="EMBL/GenBank/DDBJ databases">
        <title>Function of individual gut microbiota members based on whole genome sequencing of pure cultures obtained from chicken caecum.</title>
        <authorList>
            <person name="Medvecky M."/>
            <person name="Cejkova D."/>
            <person name="Polansky O."/>
            <person name="Karasova D."/>
            <person name="Kubasova T."/>
            <person name="Cizek A."/>
            <person name="Rychlik I."/>
        </authorList>
    </citation>
    <scope>NUCLEOTIDE SEQUENCE [LARGE SCALE GENOMIC DNA]</scope>
    <source>
        <strain evidence="17">An180</strain>
    </source>
</reference>
<accession>A0A1Y4L9Q8</accession>
<keyword evidence="8 13" id="KW-0239">DNA-directed DNA polymerase</keyword>
<evidence type="ECO:0000256" key="1">
    <source>
        <dbReference type="ARBA" id="ARBA00007705"/>
    </source>
</evidence>
<organism evidence="16 17">
    <name type="scientific">Butyricicoccus pullicaecorum</name>
    <dbReference type="NCBI Taxonomy" id="501571"/>
    <lineage>
        <taxon>Bacteria</taxon>
        <taxon>Bacillati</taxon>
        <taxon>Bacillota</taxon>
        <taxon>Clostridia</taxon>
        <taxon>Eubacteriales</taxon>
        <taxon>Butyricicoccaceae</taxon>
        <taxon>Butyricicoccus</taxon>
    </lineage>
</organism>
<comment type="function">
    <text evidence="13">In addition to polymerase activity, this DNA polymerase exhibits 5'-3' exonuclease activity.</text>
</comment>
<keyword evidence="13" id="KW-0378">Hydrolase</keyword>
<comment type="caution">
    <text evidence="16">The sequence shown here is derived from an EMBL/GenBank/DDBJ whole genome shotgun (WGS) entry which is preliminary data.</text>
</comment>
<dbReference type="SUPFAM" id="SSF56672">
    <property type="entry name" value="DNA/RNA polymerases"/>
    <property type="match status" value="1"/>
</dbReference>
<dbReference type="InterPro" id="IPR002298">
    <property type="entry name" value="DNA_polymerase_A"/>
</dbReference>
<evidence type="ECO:0000259" key="14">
    <source>
        <dbReference type="SMART" id="SM00475"/>
    </source>
</evidence>
<proteinExistence type="inferred from homology"/>
<dbReference type="GO" id="GO:0003677">
    <property type="term" value="F:DNA binding"/>
    <property type="evidence" value="ECO:0007669"/>
    <property type="project" value="UniProtKB-UniRule"/>
</dbReference>
<dbReference type="Gene3D" id="3.30.70.370">
    <property type="match status" value="1"/>
</dbReference>
<dbReference type="InterPro" id="IPR012337">
    <property type="entry name" value="RNaseH-like_sf"/>
</dbReference>
<dbReference type="SMART" id="SM00279">
    <property type="entry name" value="HhH2"/>
    <property type="match status" value="1"/>
</dbReference>
<evidence type="ECO:0000256" key="6">
    <source>
        <dbReference type="ARBA" id="ARBA00022705"/>
    </source>
</evidence>
<evidence type="ECO:0000256" key="4">
    <source>
        <dbReference type="ARBA" id="ARBA00022679"/>
    </source>
</evidence>
<dbReference type="InterPro" id="IPR001098">
    <property type="entry name" value="DNA-dir_DNA_pol_A_palm_dom"/>
</dbReference>
<dbReference type="InterPro" id="IPR043502">
    <property type="entry name" value="DNA/RNA_pol_sf"/>
</dbReference>
<comment type="catalytic activity">
    <reaction evidence="11 13">
        <text>DNA(n) + a 2'-deoxyribonucleoside 5'-triphosphate = DNA(n+1) + diphosphate</text>
        <dbReference type="Rhea" id="RHEA:22508"/>
        <dbReference type="Rhea" id="RHEA-COMP:17339"/>
        <dbReference type="Rhea" id="RHEA-COMP:17340"/>
        <dbReference type="ChEBI" id="CHEBI:33019"/>
        <dbReference type="ChEBI" id="CHEBI:61560"/>
        <dbReference type="ChEBI" id="CHEBI:173112"/>
        <dbReference type="EC" id="2.7.7.7"/>
    </reaction>
</comment>
<dbReference type="InterPro" id="IPR036279">
    <property type="entry name" value="5-3_exonuclease_C_sf"/>
</dbReference>
<dbReference type="Pfam" id="PF02739">
    <property type="entry name" value="5_3_exonuc_N"/>
    <property type="match status" value="1"/>
</dbReference>
<dbReference type="NCBIfam" id="TIGR00593">
    <property type="entry name" value="pola"/>
    <property type="match status" value="1"/>
</dbReference>
<feature type="domain" description="DNA-directed DNA polymerase family A palm" evidence="15">
    <location>
        <begin position="634"/>
        <end position="840"/>
    </location>
</feature>
<comment type="similarity">
    <text evidence="1 13">Belongs to the DNA polymerase type-A family.</text>
</comment>
<dbReference type="InterPro" id="IPR020046">
    <property type="entry name" value="5-3_exonucl_a-hlix_arch_N"/>
</dbReference>
<evidence type="ECO:0000256" key="13">
    <source>
        <dbReference type="RuleBase" id="RU004460"/>
    </source>
</evidence>
<dbReference type="FunFam" id="1.20.1060.10:FF:000001">
    <property type="entry name" value="DNA polymerase I"/>
    <property type="match status" value="1"/>
</dbReference>
<dbReference type="FunFam" id="1.10.150.20:FF:000002">
    <property type="entry name" value="DNA polymerase I"/>
    <property type="match status" value="1"/>
</dbReference>
<keyword evidence="13" id="KW-0269">Exonuclease</keyword>
<dbReference type="EMBL" id="NFKK01000012">
    <property type="protein sequence ID" value="OUP52209.1"/>
    <property type="molecule type" value="Genomic_DNA"/>
</dbReference>
<evidence type="ECO:0000256" key="5">
    <source>
        <dbReference type="ARBA" id="ARBA00022695"/>
    </source>
</evidence>
<keyword evidence="13" id="KW-0540">Nuclease</keyword>
<dbReference type="InterPro" id="IPR036397">
    <property type="entry name" value="RNaseH_sf"/>
</dbReference>
<evidence type="ECO:0000313" key="17">
    <source>
        <dbReference type="Proteomes" id="UP000195897"/>
    </source>
</evidence>
<dbReference type="Proteomes" id="UP000195897">
    <property type="component" value="Unassembled WGS sequence"/>
</dbReference>
<dbReference type="Gene3D" id="1.20.1060.10">
    <property type="entry name" value="Taq DNA Polymerase, Chain T, domain 4"/>
    <property type="match status" value="1"/>
</dbReference>
<dbReference type="Pfam" id="PF01367">
    <property type="entry name" value="5_3_exonuc"/>
    <property type="match status" value="1"/>
</dbReference>
<protein>
    <recommendedName>
        <fullName evidence="3 12">DNA polymerase I</fullName>
        <ecNumber evidence="2 12">2.7.7.7</ecNumber>
    </recommendedName>
</protein>
<dbReference type="CDD" id="cd06140">
    <property type="entry name" value="DNA_polA_I_Bacillus_like_exo"/>
    <property type="match status" value="1"/>
</dbReference>
<dbReference type="GO" id="GO:0006302">
    <property type="term" value="P:double-strand break repair"/>
    <property type="evidence" value="ECO:0007669"/>
    <property type="project" value="TreeGrafter"/>
</dbReference>
<dbReference type="GO" id="GO:0006261">
    <property type="term" value="P:DNA-templated DNA replication"/>
    <property type="evidence" value="ECO:0007669"/>
    <property type="project" value="UniProtKB-UniRule"/>
</dbReference>
<dbReference type="SMART" id="SM00482">
    <property type="entry name" value="POLAc"/>
    <property type="match status" value="1"/>
</dbReference>
<evidence type="ECO:0000313" key="16">
    <source>
        <dbReference type="EMBL" id="OUP52209.1"/>
    </source>
</evidence>
<dbReference type="NCBIfam" id="NF004397">
    <property type="entry name" value="PRK05755.1"/>
    <property type="match status" value="1"/>
</dbReference>
<dbReference type="InterPro" id="IPR018320">
    <property type="entry name" value="DNA_polymerase_1"/>
</dbReference>
<comment type="subunit">
    <text evidence="13">Single-chain monomer with multiple functions.</text>
</comment>
<dbReference type="CDD" id="cd09859">
    <property type="entry name" value="PIN_53EXO"/>
    <property type="match status" value="1"/>
</dbReference>
<dbReference type="InterPro" id="IPR020045">
    <property type="entry name" value="DNA_polI_H3TH"/>
</dbReference>
<keyword evidence="9 13" id="KW-0238">DNA-binding</keyword>
<dbReference type="Gene3D" id="3.40.50.1010">
    <property type="entry name" value="5'-nuclease"/>
    <property type="match status" value="1"/>
</dbReference>
<keyword evidence="5 13" id="KW-0548">Nucleotidyltransferase</keyword>
<dbReference type="Gene3D" id="3.30.420.10">
    <property type="entry name" value="Ribonuclease H-like superfamily/Ribonuclease H"/>
    <property type="match status" value="1"/>
</dbReference>
<evidence type="ECO:0000259" key="15">
    <source>
        <dbReference type="SMART" id="SM00482"/>
    </source>
</evidence>
<dbReference type="InterPro" id="IPR054690">
    <property type="entry name" value="DNA_polI_exonuclease"/>
</dbReference>
<dbReference type="PANTHER" id="PTHR10133">
    <property type="entry name" value="DNA POLYMERASE I"/>
    <property type="match status" value="1"/>
</dbReference>
<keyword evidence="4 13" id="KW-0808">Transferase</keyword>
<dbReference type="Pfam" id="PF00476">
    <property type="entry name" value="DNA_pol_A"/>
    <property type="match status" value="1"/>
</dbReference>
<dbReference type="CDD" id="cd08637">
    <property type="entry name" value="DNA_pol_A_pol_I_C"/>
    <property type="match status" value="1"/>
</dbReference>
<evidence type="ECO:0000256" key="8">
    <source>
        <dbReference type="ARBA" id="ARBA00022932"/>
    </source>
</evidence>
<evidence type="ECO:0000256" key="10">
    <source>
        <dbReference type="ARBA" id="ARBA00023204"/>
    </source>
</evidence>
<dbReference type="SUPFAM" id="SSF47807">
    <property type="entry name" value="5' to 3' exonuclease, C-terminal subdomain"/>
    <property type="match status" value="1"/>
</dbReference>
<gene>
    <name evidence="13" type="primary">polA</name>
    <name evidence="16" type="ORF">B5F17_10375</name>
</gene>
<evidence type="ECO:0000256" key="12">
    <source>
        <dbReference type="NCBIfam" id="TIGR00593"/>
    </source>
</evidence>
<dbReference type="SMART" id="SM00475">
    <property type="entry name" value="53EXOc"/>
    <property type="match status" value="1"/>
</dbReference>
<dbReference type="RefSeq" id="WP_087373610.1">
    <property type="nucleotide sequence ID" value="NZ_NFKK01000012.1"/>
</dbReference>
<dbReference type="FunFam" id="1.10.150.20:FF:000003">
    <property type="entry name" value="DNA polymerase I"/>
    <property type="match status" value="1"/>
</dbReference>
<dbReference type="InterPro" id="IPR029060">
    <property type="entry name" value="PIN-like_dom_sf"/>
</dbReference>
<feature type="domain" description="5'-3' exonuclease" evidence="14">
    <location>
        <begin position="1"/>
        <end position="263"/>
    </location>
</feature>
<dbReference type="InterPro" id="IPR008918">
    <property type="entry name" value="HhH2"/>
</dbReference>
<dbReference type="GO" id="GO:0003887">
    <property type="term" value="F:DNA-directed DNA polymerase activity"/>
    <property type="evidence" value="ECO:0007669"/>
    <property type="project" value="UniProtKB-UniRule"/>
</dbReference>
<dbReference type="PANTHER" id="PTHR10133:SF27">
    <property type="entry name" value="DNA POLYMERASE NU"/>
    <property type="match status" value="1"/>
</dbReference>
<name>A0A1Y4L9Q8_9FIRM</name>
<keyword evidence="7 13" id="KW-0227">DNA damage</keyword>
<evidence type="ECO:0000256" key="7">
    <source>
        <dbReference type="ARBA" id="ARBA00022763"/>
    </source>
</evidence>
<evidence type="ECO:0000256" key="3">
    <source>
        <dbReference type="ARBA" id="ARBA00020311"/>
    </source>
</evidence>
<dbReference type="CDD" id="cd09898">
    <property type="entry name" value="H3TH_53EXO"/>
    <property type="match status" value="1"/>
</dbReference>
<dbReference type="Gene3D" id="1.10.150.20">
    <property type="entry name" value="5' to 3' exonuclease, C-terminal subdomain"/>
    <property type="match status" value="2"/>
</dbReference>
<dbReference type="PRINTS" id="PR00868">
    <property type="entry name" value="DNAPOLI"/>
</dbReference>
<evidence type="ECO:0000256" key="2">
    <source>
        <dbReference type="ARBA" id="ARBA00012417"/>
    </source>
</evidence>
<dbReference type="GO" id="GO:0008409">
    <property type="term" value="F:5'-3' exonuclease activity"/>
    <property type="evidence" value="ECO:0007669"/>
    <property type="project" value="UniProtKB-UniRule"/>
</dbReference>
<evidence type="ECO:0000256" key="11">
    <source>
        <dbReference type="ARBA" id="ARBA00049244"/>
    </source>
</evidence>
<sequence length="876" mass="96989">MKFMVIDGNSILNRAFYGVRLLTNHDGLPTNAIYGFLSTLFRLQDEYTPDRTIVCFDVKEKTFRHQKFDSYKATRKGMPDELAAQLPVMKEVLDALGIIRCEKGGYEADDLIGTISRKAEEQGDDCLIVTGDRDSLQLVSAHTTVHLVSSKGGQDTSRDITPEAFREKYGFDPIRLIDLKALMGDSSDNISGVPGVGEKTAMNLLHTFGSLDEVYRHLDAPEIKKGLRDKLTNGEQAARDSYWLATIERDAPLPIDMQALPDAQMDRDALYDLLTRLEFKSFLTRLGLSKTEAPAPTAAERKRVELTDLESAQKQLDALTELSAVPLFAAPGLRAFALLAQDTVYLLSSDSFSVADWDAVTARLFAGDIKLVMHDAKPTYVELLEAGLAAQGVLFDTSIAAYLLDPTASAYDLERVALSYLNRELPKVDLTAEDAFSPLGGRDSALAAMTANVEAIADIYAEASARLEEQGMHKLFFEMEMPLMTVLAEMQQAGCKADADQLCAFGEQLDTRIAALTEQIYEAAGHEFNIQSSKQLGVVLFEELGLPYKKKTKTGYSTSAEVLESLAGYHPMIADVLEYRQLTKLKSTYVDGLLKVIAPDGRIHSHFQQTVTATGRLSSVDPNLQNIPVRTELGRELRRMFVAEQGRVLVDADYSQIELRVLAHVADDDAMIEAFRGGQDIHATTASKVYGVPVEEVTPQMRSSCKAVNFGIVYGISDFSLAQDIGVTRKEAAAFIQSYLDTYPGVHHYMESIKQSARETGYVETLFGRRRALPELNSKNFNLRSFGERAAMNTPIQGTAADIIKIAMLRVRDRLKAEGFEARLILQVHDELILEAPEHEAERAAALLREEMEHAAELRVPLVAEAKIGHSWYETK</sequence>
<keyword evidence="10 13" id="KW-0234">DNA repair</keyword>
<dbReference type="SUPFAM" id="SSF53098">
    <property type="entry name" value="Ribonuclease H-like"/>
    <property type="match status" value="1"/>
</dbReference>
<dbReference type="AlphaFoldDB" id="A0A1Y4L9Q8"/>
<dbReference type="EC" id="2.7.7.7" evidence="2 12"/>